<name>A0A8C1YP38_CYPCA</name>
<sequence>MNKRLKPEYSKGFALLFVLTDVTAEFGTTPNLKQIVIGRCFEYVALANLNPRYNCEKIWQEFEKAVVRRSPCDVGVKDYQKMFQVITQTLPCGKLLFWSKTRDFMHSYVAVTGSFWTLENTLLGFMFNDLIWCGQQERERGFDYQSCPKWSTCLNHPVYSLWKQASQNFAMAACGNITVLLNGSIHYAFNKESMFGSVELENLNPRMVTHVHIKVIYNLEGPFLESCTQGSILGLIEVFKKRGFYWTCTDNDLTLLILQCLKNPRWATCQRCFNGLF</sequence>
<dbReference type="Proteomes" id="UP000694700">
    <property type="component" value="Unplaced"/>
</dbReference>
<dbReference type="AlphaFoldDB" id="A0A8C1YP38"/>
<dbReference type="Pfam" id="PF02267">
    <property type="entry name" value="Rib_hydrolayse"/>
    <property type="match status" value="1"/>
</dbReference>
<keyword evidence="6" id="KW-1015">Disulfide bond</keyword>
<dbReference type="Gene3D" id="3.40.50.720">
    <property type="entry name" value="NAD(P)-binding Rossmann-like Domain"/>
    <property type="match status" value="1"/>
</dbReference>
<evidence type="ECO:0000256" key="3">
    <source>
        <dbReference type="ARBA" id="ARBA00022679"/>
    </source>
</evidence>
<evidence type="ECO:0000313" key="9">
    <source>
        <dbReference type="Proteomes" id="UP000694700"/>
    </source>
</evidence>
<dbReference type="Ensembl" id="ENSCCRT00015020768.1">
    <property type="protein sequence ID" value="ENSCCRP00015020037.1"/>
    <property type="gene ID" value="ENSCCRG00015008706.1"/>
</dbReference>
<dbReference type="Gene3D" id="1.20.82.10">
    <property type="entry name" value="ADP Ribosyl Cyclase, Chain A, domain 1"/>
    <property type="match status" value="1"/>
</dbReference>
<protein>
    <recommendedName>
        <fullName evidence="2">ADP-ribosyl cyclase/cyclic ADP-ribose hydrolase</fullName>
        <ecNumber evidence="2">3.2.2.6</ecNumber>
    </recommendedName>
</protein>
<dbReference type="GO" id="GO:0061809">
    <property type="term" value="F:NAD+ nucleosidase activity, cyclic ADP-ribose generating"/>
    <property type="evidence" value="ECO:0007669"/>
    <property type="project" value="UniProtKB-EC"/>
</dbReference>
<dbReference type="GO" id="GO:0016849">
    <property type="term" value="F:phosphorus-oxygen lyase activity"/>
    <property type="evidence" value="ECO:0007669"/>
    <property type="project" value="TreeGrafter"/>
</dbReference>
<dbReference type="GO" id="GO:0016740">
    <property type="term" value="F:transferase activity"/>
    <property type="evidence" value="ECO:0007669"/>
    <property type="project" value="UniProtKB-KW"/>
</dbReference>
<accession>A0A8C1YP38</accession>
<evidence type="ECO:0000313" key="7">
    <source>
        <dbReference type="Ensembl" id="ENSCCRP00015020037.1"/>
    </source>
</evidence>
<evidence type="ECO:0000256" key="1">
    <source>
        <dbReference type="ARBA" id="ARBA00005406"/>
    </source>
</evidence>
<proteinExistence type="inferred from homology"/>
<dbReference type="PANTHER" id="PTHR10912:SF8">
    <property type="entry name" value="ADP-RIBOSYL CYCLASE_CYCLIC ADP-RIBOSE HYDROLASE"/>
    <property type="match status" value="1"/>
</dbReference>
<evidence type="ECO:0000256" key="6">
    <source>
        <dbReference type="ARBA" id="ARBA00023157"/>
    </source>
</evidence>
<dbReference type="CDD" id="cd04759">
    <property type="entry name" value="Rib_hydrolase"/>
    <property type="match status" value="1"/>
</dbReference>
<dbReference type="GO" id="GO:0030890">
    <property type="term" value="P:positive regulation of B cell proliferation"/>
    <property type="evidence" value="ECO:0007669"/>
    <property type="project" value="TreeGrafter"/>
</dbReference>
<organism evidence="7 9">
    <name type="scientific">Cyprinus carpio</name>
    <name type="common">Common carp</name>
    <dbReference type="NCBI Taxonomy" id="7962"/>
    <lineage>
        <taxon>Eukaryota</taxon>
        <taxon>Metazoa</taxon>
        <taxon>Chordata</taxon>
        <taxon>Craniata</taxon>
        <taxon>Vertebrata</taxon>
        <taxon>Euteleostomi</taxon>
        <taxon>Actinopterygii</taxon>
        <taxon>Neopterygii</taxon>
        <taxon>Teleostei</taxon>
        <taxon>Ostariophysi</taxon>
        <taxon>Cypriniformes</taxon>
        <taxon>Cyprinidae</taxon>
        <taxon>Cyprininae</taxon>
        <taxon>Cyprinus</taxon>
    </lineage>
</organism>
<keyword evidence="5" id="KW-0520">NAD</keyword>
<dbReference type="Proteomes" id="UP000694427">
    <property type="component" value="Unplaced"/>
</dbReference>
<dbReference type="InterPro" id="IPR003193">
    <property type="entry name" value="ADP-ribosyl_cyclase"/>
</dbReference>
<dbReference type="EC" id="3.2.2.6" evidence="2"/>
<dbReference type="PANTHER" id="PTHR10912">
    <property type="entry name" value="ADP-RIBOSYL CYCLASE"/>
    <property type="match status" value="1"/>
</dbReference>
<comment type="similarity">
    <text evidence="1">Belongs to the ADP-ribosyl cyclase family.</text>
</comment>
<evidence type="ECO:0000256" key="2">
    <source>
        <dbReference type="ARBA" id="ARBA00011982"/>
    </source>
</evidence>
<dbReference type="SUPFAM" id="SSF52309">
    <property type="entry name" value="N-(deoxy)ribosyltransferase-like"/>
    <property type="match status" value="1"/>
</dbReference>
<evidence type="ECO:0000313" key="8">
    <source>
        <dbReference type="Proteomes" id="UP000694427"/>
    </source>
</evidence>
<keyword evidence="4" id="KW-0378">Hydrolase</keyword>
<dbReference type="Ensembl" id="ENSCCRT00010118525.1">
    <property type="protein sequence ID" value="ENSCCRP00010106592.1"/>
    <property type="gene ID" value="ENSCCRG00010047003.1"/>
</dbReference>
<evidence type="ECO:0000256" key="4">
    <source>
        <dbReference type="ARBA" id="ARBA00022801"/>
    </source>
</evidence>
<keyword evidence="8" id="KW-1185">Reference proteome</keyword>
<evidence type="ECO:0000256" key="5">
    <source>
        <dbReference type="ARBA" id="ARBA00023027"/>
    </source>
</evidence>
<reference evidence="7" key="1">
    <citation type="submission" date="2025-05" db="UniProtKB">
        <authorList>
            <consortium name="Ensembl"/>
        </authorList>
    </citation>
    <scope>IDENTIFICATION</scope>
</reference>
<keyword evidence="3" id="KW-0808">Transferase</keyword>
<dbReference type="GO" id="GO:0005886">
    <property type="term" value="C:plasma membrane"/>
    <property type="evidence" value="ECO:0007669"/>
    <property type="project" value="TreeGrafter"/>
</dbReference>